<feature type="region of interest" description="Disordered" evidence="1">
    <location>
        <begin position="45"/>
        <end position="69"/>
    </location>
</feature>
<dbReference type="AlphaFoldDB" id="A0A0M3IHL0"/>
<protein>
    <submittedName>
        <fullName evidence="3">Uncharacterized protein</fullName>
    </submittedName>
</protein>
<evidence type="ECO:0000313" key="3">
    <source>
        <dbReference type="WBParaSite" id="ALUE_0001791601-mRNA-1"/>
    </source>
</evidence>
<feature type="compositionally biased region" description="Basic and acidic residues" evidence="1">
    <location>
        <begin position="45"/>
        <end position="61"/>
    </location>
</feature>
<accession>A0A0M3IHL0</accession>
<evidence type="ECO:0000256" key="1">
    <source>
        <dbReference type="SAM" id="MobiDB-lite"/>
    </source>
</evidence>
<keyword evidence="2" id="KW-1185">Reference proteome</keyword>
<proteinExistence type="predicted"/>
<evidence type="ECO:0000313" key="2">
    <source>
        <dbReference type="Proteomes" id="UP000036681"/>
    </source>
</evidence>
<name>A0A0M3IHL0_ASCLU</name>
<sequence length="69" mass="8097">MRVRDELSALEQFAKEVEEEKGRNIFYANTESYSDNDEIKSGIERRNEIHESRSGKAIDGNRKRKIHSK</sequence>
<dbReference type="WBParaSite" id="ALUE_0001791601-mRNA-1">
    <property type="protein sequence ID" value="ALUE_0001791601-mRNA-1"/>
    <property type="gene ID" value="ALUE_0001791601"/>
</dbReference>
<reference evidence="3" key="1">
    <citation type="submission" date="2017-02" db="UniProtKB">
        <authorList>
            <consortium name="WormBaseParasite"/>
        </authorList>
    </citation>
    <scope>IDENTIFICATION</scope>
</reference>
<organism evidence="2 3">
    <name type="scientific">Ascaris lumbricoides</name>
    <name type="common">Giant roundworm</name>
    <dbReference type="NCBI Taxonomy" id="6252"/>
    <lineage>
        <taxon>Eukaryota</taxon>
        <taxon>Metazoa</taxon>
        <taxon>Ecdysozoa</taxon>
        <taxon>Nematoda</taxon>
        <taxon>Chromadorea</taxon>
        <taxon>Rhabditida</taxon>
        <taxon>Spirurina</taxon>
        <taxon>Ascaridomorpha</taxon>
        <taxon>Ascaridoidea</taxon>
        <taxon>Ascarididae</taxon>
        <taxon>Ascaris</taxon>
    </lineage>
</organism>
<dbReference type="Proteomes" id="UP000036681">
    <property type="component" value="Unplaced"/>
</dbReference>